<keyword evidence="2" id="KW-0378">Hydrolase</keyword>
<keyword evidence="5" id="KW-1185">Reference proteome</keyword>
<sequence length="137" mass="14482">MPQDETVTENPVLHIAAALITDPEGRHLLVRKRGTTMFMQAGGKLEPGEDPDAALVREIAEELGVTVDRTALRPLGVRHAPAANEPGHDLIAHVFALDGVPAARATAEIEEVVWVDATQAAALPLAPLTRDLLGHAG</sequence>
<dbReference type="PANTHER" id="PTHR43046:SF2">
    <property type="entry name" value="8-OXO-DGTP DIPHOSPHATASE-RELATED"/>
    <property type="match status" value="1"/>
</dbReference>
<dbReference type="AlphaFoldDB" id="A0A7X6KW65"/>
<evidence type="ECO:0000313" key="4">
    <source>
        <dbReference type="EMBL" id="NKY23399.1"/>
    </source>
</evidence>
<reference evidence="4 5" key="1">
    <citation type="submission" date="2020-04" db="EMBL/GenBank/DDBJ databases">
        <title>MicrobeNet Type strains.</title>
        <authorList>
            <person name="Nicholson A.C."/>
        </authorList>
    </citation>
    <scope>NUCLEOTIDE SEQUENCE [LARGE SCALE GENOMIC DNA]</scope>
    <source>
        <strain evidence="4 5">ATCC BAA-788</strain>
    </source>
</reference>
<evidence type="ECO:0000256" key="2">
    <source>
        <dbReference type="ARBA" id="ARBA00022801"/>
    </source>
</evidence>
<dbReference type="PROSITE" id="PS51462">
    <property type="entry name" value="NUDIX"/>
    <property type="match status" value="1"/>
</dbReference>
<comment type="cofactor">
    <cofactor evidence="1">
        <name>Mg(2+)</name>
        <dbReference type="ChEBI" id="CHEBI:18420"/>
    </cofactor>
</comment>
<accession>A0A7X6KW65</accession>
<dbReference type="PROSITE" id="PS00893">
    <property type="entry name" value="NUDIX_BOX"/>
    <property type="match status" value="1"/>
</dbReference>
<evidence type="ECO:0000259" key="3">
    <source>
        <dbReference type="PROSITE" id="PS51462"/>
    </source>
</evidence>
<dbReference type="Proteomes" id="UP000581206">
    <property type="component" value="Unassembled WGS sequence"/>
</dbReference>
<dbReference type="PANTHER" id="PTHR43046">
    <property type="entry name" value="GDP-MANNOSE MANNOSYL HYDROLASE"/>
    <property type="match status" value="1"/>
</dbReference>
<dbReference type="EMBL" id="JAAXOX010000006">
    <property type="protein sequence ID" value="NKY23399.1"/>
    <property type="molecule type" value="Genomic_DNA"/>
</dbReference>
<feature type="domain" description="Nudix hydrolase" evidence="3">
    <location>
        <begin position="10"/>
        <end position="137"/>
    </location>
</feature>
<dbReference type="SUPFAM" id="SSF55811">
    <property type="entry name" value="Nudix"/>
    <property type="match status" value="1"/>
</dbReference>
<name>A0A7X6KW65_9CELL</name>
<dbReference type="Gene3D" id="3.90.79.10">
    <property type="entry name" value="Nucleoside Triphosphate Pyrophosphohydrolase"/>
    <property type="match status" value="1"/>
</dbReference>
<comment type="caution">
    <text evidence="4">The sequence shown here is derived from an EMBL/GenBank/DDBJ whole genome shotgun (WGS) entry which is preliminary data.</text>
</comment>
<dbReference type="Pfam" id="PF00293">
    <property type="entry name" value="NUDIX"/>
    <property type="match status" value="1"/>
</dbReference>
<dbReference type="InterPro" id="IPR020084">
    <property type="entry name" value="NUDIX_hydrolase_CS"/>
</dbReference>
<organism evidence="4 5">
    <name type="scientific">Cellulomonas denverensis</name>
    <dbReference type="NCBI Taxonomy" id="264297"/>
    <lineage>
        <taxon>Bacteria</taxon>
        <taxon>Bacillati</taxon>
        <taxon>Actinomycetota</taxon>
        <taxon>Actinomycetes</taxon>
        <taxon>Micrococcales</taxon>
        <taxon>Cellulomonadaceae</taxon>
        <taxon>Cellulomonas</taxon>
    </lineage>
</organism>
<dbReference type="InterPro" id="IPR015797">
    <property type="entry name" value="NUDIX_hydrolase-like_dom_sf"/>
</dbReference>
<dbReference type="InterPro" id="IPR000086">
    <property type="entry name" value="NUDIX_hydrolase_dom"/>
</dbReference>
<proteinExistence type="predicted"/>
<evidence type="ECO:0000313" key="5">
    <source>
        <dbReference type="Proteomes" id="UP000581206"/>
    </source>
</evidence>
<evidence type="ECO:0000256" key="1">
    <source>
        <dbReference type="ARBA" id="ARBA00001946"/>
    </source>
</evidence>
<gene>
    <name evidence="4" type="ORF">HGA03_12070</name>
</gene>
<dbReference type="CDD" id="cd04690">
    <property type="entry name" value="NUDIX_Hydrolase"/>
    <property type="match status" value="1"/>
</dbReference>
<dbReference type="GO" id="GO:0016787">
    <property type="term" value="F:hydrolase activity"/>
    <property type="evidence" value="ECO:0007669"/>
    <property type="project" value="UniProtKB-KW"/>
</dbReference>
<protein>
    <submittedName>
        <fullName evidence="4">NUDIX domain-containing protein</fullName>
    </submittedName>
</protein>